<dbReference type="EMBL" id="CP061280">
    <property type="protein sequence ID" value="QNS14265.1"/>
    <property type="molecule type" value="Genomic_DNA"/>
</dbReference>
<accession>A0A7H1BZW0</accession>
<organism evidence="1 2">
    <name type="scientific">Mannheimia bovis</name>
    <dbReference type="NCBI Taxonomy" id="2770636"/>
    <lineage>
        <taxon>Bacteria</taxon>
        <taxon>Pseudomonadati</taxon>
        <taxon>Pseudomonadota</taxon>
        <taxon>Gammaproteobacteria</taxon>
        <taxon>Pasteurellales</taxon>
        <taxon>Pasteurellaceae</taxon>
        <taxon>Mannheimia</taxon>
    </lineage>
</organism>
<name>A0A7H1BZW0_9PAST</name>
<reference evidence="1 2" key="1">
    <citation type="submission" date="2020-09" db="EMBL/GenBank/DDBJ databases">
        <title>Mannheimia bovis sp.nov., isolated from a cow.</title>
        <authorList>
            <person name="Li F."/>
        </authorList>
    </citation>
    <scope>NUCLEOTIDE SEQUENCE [LARGE SCALE GENOMIC DNA]</scope>
    <source>
        <strain evidence="1 2">ZY190616</strain>
    </source>
</reference>
<gene>
    <name evidence="1" type="ORF">ICJ55_05680</name>
</gene>
<proteinExistence type="predicted"/>
<dbReference type="KEGG" id="mbos:ICJ55_05680"/>
<dbReference type="Proteomes" id="UP000576260">
    <property type="component" value="Chromosome"/>
</dbReference>
<dbReference type="RefSeq" id="WP_188155928.1">
    <property type="nucleotide sequence ID" value="NZ_CP061280.1"/>
</dbReference>
<evidence type="ECO:0000313" key="2">
    <source>
        <dbReference type="Proteomes" id="UP000576260"/>
    </source>
</evidence>
<dbReference type="AlphaFoldDB" id="A0A7H1BZW0"/>
<protein>
    <submittedName>
        <fullName evidence="1">Uncharacterized protein</fullName>
    </submittedName>
</protein>
<evidence type="ECO:0000313" key="1">
    <source>
        <dbReference type="EMBL" id="QNS14265.1"/>
    </source>
</evidence>
<keyword evidence="2" id="KW-1185">Reference proteome</keyword>
<sequence>MPFIAVSNFKIKKLPPESNPHYHLYKDNMLIFSASSLDETLNHLFYRWQYEQRLQIAKMEAETEIKITVSER</sequence>